<dbReference type="EMBL" id="CP014060">
    <property type="protein sequence ID" value="AMG37862.1"/>
    <property type="molecule type" value="Genomic_DNA"/>
</dbReference>
<dbReference type="AlphaFoldDB" id="A0A0X8P0X2"/>
<dbReference type="Gene3D" id="2.60.120.1440">
    <property type="match status" value="1"/>
</dbReference>
<evidence type="ECO:0000313" key="4">
    <source>
        <dbReference type="Proteomes" id="UP000060602"/>
    </source>
</evidence>
<dbReference type="PANTHER" id="PTHR30273:SF2">
    <property type="entry name" value="PROTEIN FECR"/>
    <property type="match status" value="1"/>
</dbReference>
<sequence length="314" mass="34085">MTALDARARAAAIEWQVCLTSGQANDADRAAFELWLAESPSHGAAWQRLNAALDGTLHALRPGLLADGDALRRSLVRPQLAQRRRLGKLALAGGALLLGAGVADRYVPLQYLAAGYVTRTGERRRVALPDGNVMELDARSAASWEGQHVVRVSAGAAIFELRGGQGLQVRLPQGEVRLASGRAMVRCGAERSFCLALSGAAEVTTLTGVRQPLARGQGVWFDARQVDAVQNGQEHTAAWQNGELEVHDEPLQTVVDALARYQPGWLRISPQASRLRVTGLFPLDDGQRALEALRNTLPIRLQRLSRWYVMIDLA</sequence>
<dbReference type="InterPro" id="IPR012373">
    <property type="entry name" value="Ferrdict_sens_TM"/>
</dbReference>
<reference evidence="4" key="1">
    <citation type="submission" date="2015-12" db="EMBL/GenBank/DDBJ databases">
        <title>FDA dAtabase for Regulatory Grade micrObial Sequences (FDA-ARGOS): Supporting development and validation of Infectious Disease Dx tests.</title>
        <authorList>
            <person name="Case J."/>
            <person name="Tallon L."/>
            <person name="Sadzewicz L."/>
            <person name="Sengamalay N."/>
            <person name="Ott S."/>
            <person name="Godinez A."/>
            <person name="Nagaraj S."/>
            <person name="Nadendla S."/>
            <person name="Sichtig H."/>
        </authorList>
    </citation>
    <scope>NUCLEOTIDE SEQUENCE [LARGE SCALE GENOMIC DNA]</scope>
    <source>
        <strain evidence="4">FDAARGOS_147</strain>
    </source>
</reference>
<dbReference type="InterPro" id="IPR006860">
    <property type="entry name" value="FecR"/>
</dbReference>
<protein>
    <submittedName>
        <fullName evidence="3">DUF4880 domain-containing protein</fullName>
    </submittedName>
</protein>
<feature type="domain" description="FecR N-terminal" evidence="2">
    <location>
        <begin position="11"/>
        <end position="50"/>
    </location>
</feature>
<name>A0A0X8P0X2_ALCXX</name>
<evidence type="ECO:0000259" key="1">
    <source>
        <dbReference type="Pfam" id="PF04773"/>
    </source>
</evidence>
<dbReference type="InterPro" id="IPR032623">
    <property type="entry name" value="FecR_N"/>
</dbReference>
<dbReference type="RefSeq" id="WP_061072819.1">
    <property type="nucleotide sequence ID" value="NZ_CP014060.2"/>
</dbReference>
<dbReference type="PANTHER" id="PTHR30273">
    <property type="entry name" value="PERIPLASMIC SIGNAL SENSOR AND SIGMA FACTOR ACTIVATOR FECR-RELATED"/>
    <property type="match status" value="1"/>
</dbReference>
<evidence type="ECO:0000313" key="3">
    <source>
        <dbReference type="EMBL" id="AMG37862.1"/>
    </source>
</evidence>
<dbReference type="Pfam" id="PF16220">
    <property type="entry name" value="DUF4880"/>
    <property type="match status" value="1"/>
</dbReference>
<dbReference type="PIRSF" id="PIRSF018266">
    <property type="entry name" value="FecR"/>
    <property type="match status" value="1"/>
</dbReference>
<organism evidence="3 4">
    <name type="scientific">Alcaligenes xylosoxydans xylosoxydans</name>
    <name type="common">Achromobacter xylosoxidans</name>
    <dbReference type="NCBI Taxonomy" id="85698"/>
    <lineage>
        <taxon>Bacteria</taxon>
        <taxon>Pseudomonadati</taxon>
        <taxon>Pseudomonadota</taxon>
        <taxon>Betaproteobacteria</taxon>
        <taxon>Burkholderiales</taxon>
        <taxon>Alcaligenaceae</taxon>
        <taxon>Achromobacter</taxon>
    </lineage>
</organism>
<dbReference type="GO" id="GO:0016989">
    <property type="term" value="F:sigma factor antagonist activity"/>
    <property type="evidence" value="ECO:0007669"/>
    <property type="project" value="TreeGrafter"/>
</dbReference>
<dbReference type="Pfam" id="PF04773">
    <property type="entry name" value="FecR"/>
    <property type="match status" value="1"/>
</dbReference>
<proteinExistence type="predicted"/>
<gene>
    <name evidence="3" type="ORF">AL504_18730</name>
</gene>
<dbReference type="Proteomes" id="UP000060602">
    <property type="component" value="Chromosome"/>
</dbReference>
<feature type="domain" description="FecR protein" evidence="1">
    <location>
        <begin position="116"/>
        <end position="192"/>
    </location>
</feature>
<accession>A0A0X8P0X2</accession>
<evidence type="ECO:0000259" key="2">
    <source>
        <dbReference type="Pfam" id="PF16220"/>
    </source>
</evidence>